<dbReference type="EMBL" id="OZ034816">
    <property type="protein sequence ID" value="CAL1375238.1"/>
    <property type="molecule type" value="Genomic_DNA"/>
</dbReference>
<evidence type="ECO:0000313" key="3">
    <source>
        <dbReference type="Proteomes" id="UP001497516"/>
    </source>
</evidence>
<evidence type="ECO:0000313" key="2">
    <source>
        <dbReference type="EMBL" id="CAL1375238.1"/>
    </source>
</evidence>
<keyword evidence="3" id="KW-1185">Reference proteome</keyword>
<protein>
    <submittedName>
        <fullName evidence="2">Uncharacterized protein</fullName>
    </submittedName>
</protein>
<accession>A0AAV2DPB1</accession>
<proteinExistence type="predicted"/>
<sequence length="120" mass="13871">MFGGRIYMGEGARGISEILDEGGRNQRKVKAHRKRLTGCCRVVCRPNSSVRPRHRRRSSGRRRGRRGGRISRRRGRLLRQGVRPGGRRTIGGRDRNLTRGRHGNLRRTRRNLRARKQLGV</sequence>
<dbReference type="AlphaFoldDB" id="A0AAV2DPB1"/>
<organism evidence="2 3">
    <name type="scientific">Linum trigynum</name>
    <dbReference type="NCBI Taxonomy" id="586398"/>
    <lineage>
        <taxon>Eukaryota</taxon>
        <taxon>Viridiplantae</taxon>
        <taxon>Streptophyta</taxon>
        <taxon>Embryophyta</taxon>
        <taxon>Tracheophyta</taxon>
        <taxon>Spermatophyta</taxon>
        <taxon>Magnoliopsida</taxon>
        <taxon>eudicotyledons</taxon>
        <taxon>Gunneridae</taxon>
        <taxon>Pentapetalae</taxon>
        <taxon>rosids</taxon>
        <taxon>fabids</taxon>
        <taxon>Malpighiales</taxon>
        <taxon>Linaceae</taxon>
        <taxon>Linum</taxon>
    </lineage>
</organism>
<name>A0AAV2DPB1_9ROSI</name>
<dbReference type="Proteomes" id="UP001497516">
    <property type="component" value="Chromosome 3"/>
</dbReference>
<feature type="region of interest" description="Disordered" evidence="1">
    <location>
        <begin position="47"/>
        <end position="120"/>
    </location>
</feature>
<reference evidence="2 3" key="1">
    <citation type="submission" date="2024-04" db="EMBL/GenBank/DDBJ databases">
        <authorList>
            <person name="Fracassetti M."/>
        </authorList>
    </citation>
    <scope>NUCLEOTIDE SEQUENCE [LARGE SCALE GENOMIC DNA]</scope>
</reference>
<feature type="compositionally biased region" description="Basic residues" evidence="1">
    <location>
        <begin position="98"/>
        <end position="120"/>
    </location>
</feature>
<evidence type="ECO:0000256" key="1">
    <source>
        <dbReference type="SAM" id="MobiDB-lite"/>
    </source>
</evidence>
<feature type="compositionally biased region" description="Basic residues" evidence="1">
    <location>
        <begin position="51"/>
        <end position="77"/>
    </location>
</feature>
<gene>
    <name evidence="2" type="ORF">LTRI10_LOCUS17050</name>
</gene>